<dbReference type="InterPro" id="IPR018649">
    <property type="entry name" value="SHOCT"/>
</dbReference>
<organism evidence="3 4">
    <name type="scientific">Fulvimarina uroteuthidis</name>
    <dbReference type="NCBI Taxonomy" id="3098149"/>
    <lineage>
        <taxon>Bacteria</taxon>
        <taxon>Pseudomonadati</taxon>
        <taxon>Pseudomonadota</taxon>
        <taxon>Alphaproteobacteria</taxon>
        <taxon>Hyphomicrobiales</taxon>
        <taxon>Aurantimonadaceae</taxon>
        <taxon>Fulvimarina</taxon>
    </lineage>
</organism>
<dbReference type="RefSeq" id="WP_322185787.1">
    <property type="nucleotide sequence ID" value="NZ_JAXLPB010000001.1"/>
</dbReference>
<feature type="region of interest" description="Disordered" evidence="1">
    <location>
        <begin position="83"/>
        <end position="115"/>
    </location>
</feature>
<protein>
    <submittedName>
        <fullName evidence="3">SHOCT domain-containing protein</fullName>
    </submittedName>
</protein>
<reference evidence="3 4" key="1">
    <citation type="submission" date="2023-12" db="EMBL/GenBank/DDBJ databases">
        <title>Description of Novel Strain Fulvimarina sp. 2208YS6-2-32 isolated from Uroteuthis (Photololigo) edulis.</title>
        <authorList>
            <person name="Park J.-S."/>
        </authorList>
    </citation>
    <scope>NUCLEOTIDE SEQUENCE [LARGE SCALE GENOMIC DNA]</scope>
    <source>
        <strain evidence="3 4">2208YS6-2-32</strain>
    </source>
</reference>
<proteinExistence type="predicted"/>
<feature type="domain" description="SHOCT" evidence="2">
    <location>
        <begin position="296"/>
        <end position="321"/>
    </location>
</feature>
<feature type="compositionally biased region" description="Low complexity" evidence="1">
    <location>
        <begin position="215"/>
        <end position="224"/>
    </location>
</feature>
<keyword evidence="4" id="KW-1185">Reference proteome</keyword>
<evidence type="ECO:0000259" key="2">
    <source>
        <dbReference type="Pfam" id="PF09851"/>
    </source>
</evidence>
<dbReference type="EMBL" id="JAXLPB010000001">
    <property type="protein sequence ID" value="MDY8108340.1"/>
    <property type="molecule type" value="Genomic_DNA"/>
</dbReference>
<feature type="region of interest" description="Disordered" evidence="1">
    <location>
        <begin position="150"/>
        <end position="292"/>
    </location>
</feature>
<name>A0ABU5HZX4_9HYPH</name>
<gene>
    <name evidence="3" type="ORF">U0C82_04135</name>
</gene>
<feature type="compositionally biased region" description="Low complexity" evidence="1">
    <location>
        <begin position="150"/>
        <end position="171"/>
    </location>
</feature>
<comment type="caution">
    <text evidence="3">The sequence shown here is derived from an EMBL/GenBank/DDBJ whole genome shotgun (WGS) entry which is preliminary data.</text>
</comment>
<dbReference type="Proteomes" id="UP001294412">
    <property type="component" value="Unassembled WGS sequence"/>
</dbReference>
<evidence type="ECO:0000313" key="4">
    <source>
        <dbReference type="Proteomes" id="UP001294412"/>
    </source>
</evidence>
<evidence type="ECO:0000313" key="3">
    <source>
        <dbReference type="EMBL" id="MDY8108340.1"/>
    </source>
</evidence>
<feature type="compositionally biased region" description="Basic and acidic residues" evidence="1">
    <location>
        <begin position="184"/>
        <end position="210"/>
    </location>
</feature>
<sequence>MTDAKEIAGIASETGFSEDAVRAMTDALRAGNGTMAQFNHSEFGGFGQWSAGGMLMIGDMFNNQLKSRVATLADRVSGALSRGDLPMRSPAPAGTGFGSSGQWWPDNLGQPSSSGAQNGVRYAVFPATSRLAIESGGRLTVHDTGEHRIGGVSQQQRSGSSLRFSSQLGSVEARDLPVVDGGDGNERTAQGHEDRRAMGGEDDRSGERRPPAPSSDPSRSQAASFAADDRSPASFGAGQPDIRSEVLTSAMNAASESAPLSSQRAVPERSGMPRTSGVEGAGGGSHRPAGDPMQLLRGLAELRSEGILTEEEFAAKKAELLARL</sequence>
<accession>A0ABU5HZX4</accession>
<feature type="compositionally biased region" description="Polar residues" evidence="1">
    <location>
        <begin position="246"/>
        <end position="264"/>
    </location>
</feature>
<evidence type="ECO:0000256" key="1">
    <source>
        <dbReference type="SAM" id="MobiDB-lite"/>
    </source>
</evidence>
<dbReference type="Pfam" id="PF09851">
    <property type="entry name" value="SHOCT"/>
    <property type="match status" value="1"/>
</dbReference>